<dbReference type="PANTHER" id="PTHR42648:SF18">
    <property type="entry name" value="RETROTRANSPOSON, UNCLASSIFIED-LIKE PROTEIN"/>
    <property type="match status" value="1"/>
</dbReference>
<dbReference type="InterPro" id="IPR001584">
    <property type="entry name" value="Integrase_cat-core"/>
</dbReference>
<dbReference type="GO" id="GO:0008270">
    <property type="term" value="F:zinc ion binding"/>
    <property type="evidence" value="ECO:0007669"/>
    <property type="project" value="InterPro"/>
</dbReference>
<sequence>MDFEASSGFSSISPPVFDGDNYQVWAVRMEAYMEALDIWEAVEEDYEIPALPNNPTMAQIKSQKEKKTKKSKAKACLFAAVSSTIFTRIMTLKSAYEIWNYLKSEYEGDERIKGMRVLNLIREFELQKMKETESIKEYSDRLLDIANRIRLLGSTFKDSRIVEKILVTVPERFEASISALENTKDLTQITLAEILNALQAQEQRRAMRQEGAVEGALPAKHHENTRNNKKKKFFKKNQNFTGESSANNKTGVKKGSYSPCQHCNRKGHPPFKCWRRPDAKCTKCNQMGHEAVICRSKNQQHDEEAKIVDQEEEDQLFVATCFVSSESNESWLIDSGCTNHMTHDKELFRDLKPTNITKVRIGNGEYISVKGKGTVAITSCSGTKLIPDVLFVPKIQQNLLSVGQLIERGFKVVFEDKYCLIKDAANQDIFKVKMKGKSFSLNPLEEEQTAFPIKENITEVWHKRLGHYHHQGLLQMKFKMMANDLPELDDQISSCKACQFGKQNRKPFSKVTGRAMRKLQLIHTDVSGPQRTSSLKGSRYYIAFIDDFTRMCWIFFLKFKSEVPQVFWKFKARVENESGCKIQIVRSDNGKEYTSIEFNKFCEEAGIEHQLTAPYTPQQNGVGERRNRFIMEMSRCMLHEKNLPKKFWAEAASTAVFLQNRLPTRAVKDKTPFEAWYDYKPSLKFLRVFGCLCFSHIPQAKRDKLDKMAEPGIFVGYSSSSKAYKVYQPQTGKLIVSRDVHFVEDEEWSWNDSEKRNQTMAELRFKLPVSDTEENRDEDWQNEVVDNTPVRGTRPLSEIYQRCNIAVCEPANFEAAKKNQHWSDAMEDELSMIEKNNTWELVDRPQNRKVIGVKWVYRTKLNADGSINKHKARLVVKGYAQVFGVDYSDTFAPVARLDTIRLLLAVAAQKNWKVYQLDVKSAFLNGFLQEEIYVEQPEGFAKKGEEDKVFLLKKALYGLKQAPRAWYSRIDDHLLNLGFAKSLSESTLYVKHNDTDILIVSLYVDDLLVTGNNIDHIQNFKQEMMKVFEMTDLGFMSYFLGMEIKQGQSEVFICQKKYAKEILKKFQMEECKAAITPMNQKEKLCKEDGADKVDEGYFRSLIGCLMYLTATRPDILNAVSMLSRFMHCASELHLKAAKRVIRYVKGTSDFGVKFTRSKEFKLVGFSDSDWGGSIDDMRSTSGYCFTFGSGVFSWSSKKQETVAQSTAEAEFVAATAAANQALWLRKILNDLNLEQKESTKILVDNQAAIAISHNPVFHGKTKHFNIKLFFLREVQKEGDVVLIYCRTEEQVADIFTKSLPAKKFEDLRTKLGVCSS</sequence>
<dbReference type="InterPro" id="IPR025724">
    <property type="entry name" value="GAG-pre-integrase_dom"/>
</dbReference>
<keyword evidence="8" id="KW-1185">Reference proteome</keyword>
<dbReference type="Pfam" id="PF07727">
    <property type="entry name" value="RVT_2"/>
    <property type="match status" value="1"/>
</dbReference>
<keyword evidence="1" id="KW-0645">Protease</keyword>
<dbReference type="InterPro" id="IPR036875">
    <property type="entry name" value="Znf_CCHC_sf"/>
</dbReference>
<dbReference type="Pfam" id="PF22936">
    <property type="entry name" value="Pol_BBD"/>
    <property type="match status" value="1"/>
</dbReference>
<dbReference type="InterPro" id="IPR039537">
    <property type="entry name" value="Retrotran_Ty1/copia-like"/>
</dbReference>
<reference evidence="7" key="1">
    <citation type="submission" date="2023-05" db="EMBL/GenBank/DDBJ databases">
        <title>Genome and transcriptome analyses reveal genes involved in the formation of fine ridges on petal epidermal cells in Hibiscus trionum.</title>
        <authorList>
            <person name="Koshimizu S."/>
            <person name="Masuda S."/>
            <person name="Ishii T."/>
            <person name="Shirasu K."/>
            <person name="Hoshino A."/>
            <person name="Arita M."/>
        </authorList>
    </citation>
    <scope>NUCLEOTIDE SEQUENCE</scope>
    <source>
        <strain evidence="7">Hamamatsu line</strain>
    </source>
</reference>
<dbReference type="InterPro" id="IPR057670">
    <property type="entry name" value="SH3_retrovirus"/>
</dbReference>
<dbReference type="InterPro" id="IPR043502">
    <property type="entry name" value="DNA/RNA_pol_sf"/>
</dbReference>
<dbReference type="Pfam" id="PF00665">
    <property type="entry name" value="rve"/>
    <property type="match status" value="1"/>
</dbReference>
<comment type="caution">
    <text evidence="7">The sequence shown here is derived from an EMBL/GenBank/DDBJ whole genome shotgun (WGS) entry which is preliminary data.</text>
</comment>
<dbReference type="GO" id="GO:0015074">
    <property type="term" value="P:DNA integration"/>
    <property type="evidence" value="ECO:0007669"/>
    <property type="project" value="InterPro"/>
</dbReference>
<feature type="compositionally biased region" description="Polar residues" evidence="5">
    <location>
        <begin position="241"/>
        <end position="250"/>
    </location>
</feature>
<dbReference type="Pfam" id="PF13976">
    <property type="entry name" value="gag_pre-integrs"/>
    <property type="match status" value="1"/>
</dbReference>
<accession>A0A9W7IGG9</accession>
<evidence type="ECO:0000313" key="7">
    <source>
        <dbReference type="EMBL" id="GMI93833.1"/>
    </source>
</evidence>
<dbReference type="OrthoDB" id="1726977at2759"/>
<feature type="region of interest" description="Disordered" evidence="5">
    <location>
        <begin position="213"/>
        <end position="251"/>
    </location>
</feature>
<keyword evidence="4" id="KW-0378">Hydrolase</keyword>
<dbReference type="GO" id="GO:0003676">
    <property type="term" value="F:nucleic acid binding"/>
    <property type="evidence" value="ECO:0007669"/>
    <property type="project" value="InterPro"/>
</dbReference>
<dbReference type="Gene3D" id="3.30.420.10">
    <property type="entry name" value="Ribonuclease H-like superfamily/Ribonuclease H"/>
    <property type="match status" value="1"/>
</dbReference>
<dbReference type="GO" id="GO:0006508">
    <property type="term" value="P:proteolysis"/>
    <property type="evidence" value="ECO:0007669"/>
    <property type="project" value="UniProtKB-KW"/>
</dbReference>
<gene>
    <name evidence="7" type="ORF">HRI_003052600</name>
</gene>
<protein>
    <recommendedName>
        <fullName evidence="6">Integrase catalytic domain-containing protein</fullName>
    </recommendedName>
</protein>
<dbReference type="CDD" id="cd09272">
    <property type="entry name" value="RNase_HI_RT_Ty1"/>
    <property type="match status" value="1"/>
</dbReference>
<proteinExistence type="predicted"/>
<dbReference type="InterPro" id="IPR036397">
    <property type="entry name" value="RNaseH_sf"/>
</dbReference>
<name>A0A9W7IGG9_HIBTR</name>
<keyword evidence="2" id="KW-0479">Metal-binding</keyword>
<evidence type="ECO:0000256" key="1">
    <source>
        <dbReference type="ARBA" id="ARBA00022670"/>
    </source>
</evidence>
<dbReference type="SUPFAM" id="SSF53098">
    <property type="entry name" value="Ribonuclease H-like"/>
    <property type="match status" value="1"/>
</dbReference>
<dbReference type="PANTHER" id="PTHR42648">
    <property type="entry name" value="TRANSPOSASE, PUTATIVE-RELATED"/>
    <property type="match status" value="1"/>
</dbReference>
<evidence type="ECO:0000256" key="5">
    <source>
        <dbReference type="SAM" id="MobiDB-lite"/>
    </source>
</evidence>
<feature type="domain" description="Integrase catalytic" evidence="6">
    <location>
        <begin position="514"/>
        <end position="680"/>
    </location>
</feature>
<dbReference type="SUPFAM" id="SSF57756">
    <property type="entry name" value="Retrovirus zinc finger-like domains"/>
    <property type="match status" value="1"/>
</dbReference>
<keyword evidence="3" id="KW-0064">Aspartyl protease</keyword>
<evidence type="ECO:0000313" key="8">
    <source>
        <dbReference type="Proteomes" id="UP001165190"/>
    </source>
</evidence>
<dbReference type="Proteomes" id="UP001165190">
    <property type="component" value="Unassembled WGS sequence"/>
</dbReference>
<dbReference type="PROSITE" id="PS50994">
    <property type="entry name" value="INTEGRASE"/>
    <property type="match status" value="1"/>
</dbReference>
<dbReference type="Pfam" id="PF25597">
    <property type="entry name" value="SH3_retrovirus"/>
    <property type="match status" value="1"/>
</dbReference>
<evidence type="ECO:0000256" key="3">
    <source>
        <dbReference type="ARBA" id="ARBA00022750"/>
    </source>
</evidence>
<dbReference type="InterPro" id="IPR013103">
    <property type="entry name" value="RVT_2"/>
</dbReference>
<dbReference type="InterPro" id="IPR012337">
    <property type="entry name" value="RNaseH-like_sf"/>
</dbReference>
<dbReference type="GO" id="GO:0004190">
    <property type="term" value="F:aspartic-type endopeptidase activity"/>
    <property type="evidence" value="ECO:0007669"/>
    <property type="project" value="UniProtKB-KW"/>
</dbReference>
<dbReference type="SUPFAM" id="SSF56672">
    <property type="entry name" value="DNA/RNA polymerases"/>
    <property type="match status" value="1"/>
</dbReference>
<organism evidence="7 8">
    <name type="scientific">Hibiscus trionum</name>
    <name type="common">Flower of an hour</name>
    <dbReference type="NCBI Taxonomy" id="183268"/>
    <lineage>
        <taxon>Eukaryota</taxon>
        <taxon>Viridiplantae</taxon>
        <taxon>Streptophyta</taxon>
        <taxon>Embryophyta</taxon>
        <taxon>Tracheophyta</taxon>
        <taxon>Spermatophyta</taxon>
        <taxon>Magnoliopsida</taxon>
        <taxon>eudicotyledons</taxon>
        <taxon>Gunneridae</taxon>
        <taxon>Pentapetalae</taxon>
        <taxon>rosids</taxon>
        <taxon>malvids</taxon>
        <taxon>Malvales</taxon>
        <taxon>Malvaceae</taxon>
        <taxon>Malvoideae</taxon>
        <taxon>Hibiscus</taxon>
    </lineage>
</organism>
<dbReference type="InterPro" id="IPR054722">
    <property type="entry name" value="PolX-like_BBD"/>
</dbReference>
<evidence type="ECO:0000259" key="6">
    <source>
        <dbReference type="PROSITE" id="PS50994"/>
    </source>
</evidence>
<evidence type="ECO:0000256" key="4">
    <source>
        <dbReference type="ARBA" id="ARBA00022801"/>
    </source>
</evidence>
<dbReference type="EMBL" id="BSYR01000025">
    <property type="protein sequence ID" value="GMI93833.1"/>
    <property type="molecule type" value="Genomic_DNA"/>
</dbReference>
<evidence type="ECO:0000256" key="2">
    <source>
        <dbReference type="ARBA" id="ARBA00022723"/>
    </source>
</evidence>
<dbReference type="Pfam" id="PF14223">
    <property type="entry name" value="Retrotran_gag_2"/>
    <property type="match status" value="1"/>
</dbReference>